<evidence type="ECO:0000313" key="2">
    <source>
        <dbReference type="Proteomes" id="UP000018348"/>
    </source>
</evidence>
<dbReference type="EC" id="6.2.1.3" evidence="1"/>
<evidence type="ECO:0000313" key="1">
    <source>
        <dbReference type="EMBL" id="CCQ50473.1"/>
    </source>
</evidence>
<keyword evidence="1" id="KW-0436">Ligase</keyword>
<protein>
    <submittedName>
        <fullName evidence="1">Long-chain-fatty-acid--CoA ligase</fullName>
        <ecNumber evidence="1">6.2.1.3</ecNumber>
    </submittedName>
</protein>
<reference evidence="1 2" key="1">
    <citation type="submission" date="2013-01" db="EMBL/GenBank/DDBJ databases">
        <authorList>
            <person name="Bench S."/>
        </authorList>
    </citation>
    <scope>NUCLEOTIDE SEQUENCE [LARGE SCALE GENOMIC DNA]</scope>
    <source>
        <strain evidence="1 2">WH 8502</strain>
    </source>
</reference>
<organism evidence="1 2">
    <name type="scientific">Crocosphaera watsonii WH 8502</name>
    <dbReference type="NCBI Taxonomy" id="423474"/>
    <lineage>
        <taxon>Bacteria</taxon>
        <taxon>Bacillati</taxon>
        <taxon>Cyanobacteriota</taxon>
        <taxon>Cyanophyceae</taxon>
        <taxon>Oscillatoriophycideae</taxon>
        <taxon>Chroococcales</taxon>
        <taxon>Aphanothecaceae</taxon>
        <taxon>Crocosphaera</taxon>
    </lineage>
</organism>
<dbReference type="Proteomes" id="UP000018348">
    <property type="component" value="Unassembled WGS sequence"/>
</dbReference>
<accession>T2IBL5</accession>
<sequence>MTQNKLLNQALLSVLVLIMLLLSAPMGMTLGNPTTAKITYRGVFDCFEESLSYAEDGSKPVFCKPSAVIQAENQLYIASDKDIPGASSVMTAQLQGNILTRTGYVEVPQIQQLSKAEDFALEPGKRKRIFLSSGFDRVFLENASKDSYNTLLTWEVGKEEEAEVIEPTGFPGSSLSLRPRFLRALTTKKFPSGAPYWKVEALTILPTGKILFGIRELGSNYEDFDYTLQLVATELTGKNNHCLGNFKRIYEYDPQTHPQIDRPVGLSSSTWDRYHQQLLLTTSYELGDTDVDIGAYLWTLSLDDLEAQKPPTLVRKSNGEPLIFAHKTEGITVLSSRKLLAIHDDDRILGDPQINDPEQEFYREPYQGAYSLVEWQ</sequence>
<reference evidence="1 2" key="2">
    <citation type="submission" date="2013-09" db="EMBL/GenBank/DDBJ databases">
        <title>Whole genome comparison of six Crocosphaera watsonii strains with differing phenotypes.</title>
        <authorList>
            <person name="Bench S.R."/>
            <person name="Heller P."/>
            <person name="Frank I."/>
            <person name="Arciniega M."/>
            <person name="Shilova I.N."/>
            <person name="Zehr J.P."/>
        </authorList>
    </citation>
    <scope>NUCLEOTIDE SEQUENCE [LARGE SCALE GENOMIC DNA]</scope>
    <source>
        <strain evidence="1 2">WH 8502</strain>
    </source>
</reference>
<dbReference type="EMBL" id="CAQK01000311">
    <property type="protein sequence ID" value="CCQ50473.1"/>
    <property type="molecule type" value="Genomic_DNA"/>
</dbReference>
<name>T2IBL5_CROWT</name>
<proteinExistence type="predicted"/>
<gene>
    <name evidence="1" type="ORF">CWATWH8502_2715</name>
</gene>
<dbReference type="AlphaFoldDB" id="T2IBL5"/>
<dbReference type="GO" id="GO:0004467">
    <property type="term" value="F:long-chain fatty acid-CoA ligase activity"/>
    <property type="evidence" value="ECO:0007669"/>
    <property type="project" value="UniProtKB-EC"/>
</dbReference>
<comment type="caution">
    <text evidence="1">The sequence shown here is derived from an EMBL/GenBank/DDBJ whole genome shotgun (WGS) entry which is preliminary data.</text>
</comment>